<keyword evidence="2" id="KW-1185">Reference proteome</keyword>
<dbReference type="Proteomes" id="UP001226651">
    <property type="component" value="Chromosome"/>
</dbReference>
<protein>
    <submittedName>
        <fullName evidence="1">PD-(D/E)XK nuclease family protein</fullName>
    </submittedName>
</protein>
<sequence>MDISPAIVHKVIQRITTERKSYDKAKKRYYKKLSPDFSPLSLFKINENTISKCLAFLLDPTETHAQGKLFTQKFYQHFIKNNKYQSVKSVCLEQAVEQDDSYRRLDIFIETSDLLIGIENKPWAEDEENQLYDYGCWLKKRAGRSRKKWILFYLSNTEYSEYSLSKDADKEIKDNIHHITYYEIIKWLEECTYKIESIQVKMFIESIIKFIKSEINYELNMELQDEIVEKILEDNDAISSALLISKSIENIKLSIMNEFITHIINKTDELSIEFYFDEEDFRKGKKESGFYVDFNDDSLYYLVFKFESSNLRNFYWGFERKNEAPKRNKLKNYTEIQSEIERVFPDYYVECQLNAEYYPWYAYSEESLNIPQNWNVDDNIWLMLRDFGEDSFAETVVTIIKTISDEFDLELLE</sequence>
<dbReference type="EMBL" id="CP127389">
    <property type="protein sequence ID" value="WIV88187.1"/>
    <property type="molecule type" value="Genomic_DNA"/>
</dbReference>
<accession>A0ABY8Y6Z6</accession>
<gene>
    <name evidence="1" type="ORF">QQS39_17315</name>
</gene>
<organism evidence="1 2">
    <name type="scientific">Proteus appendicitidis</name>
    <dbReference type="NCBI Taxonomy" id="3034648"/>
    <lineage>
        <taxon>Bacteria</taxon>
        <taxon>Pseudomonadati</taxon>
        <taxon>Pseudomonadota</taxon>
        <taxon>Gammaproteobacteria</taxon>
        <taxon>Enterobacterales</taxon>
        <taxon>Morganellaceae</taxon>
        <taxon>Proteus</taxon>
    </lineage>
</organism>
<dbReference type="InterPro" id="IPR029470">
    <property type="entry name" value="PDDEXK_4"/>
</dbReference>
<dbReference type="RefSeq" id="WP_285805041.1">
    <property type="nucleotide sequence ID" value="NZ_CP127389.1"/>
</dbReference>
<name>A0ABY8Y6Z6_9GAMM</name>
<evidence type="ECO:0000313" key="2">
    <source>
        <dbReference type="Proteomes" id="UP001226651"/>
    </source>
</evidence>
<dbReference type="Pfam" id="PF14281">
    <property type="entry name" value="PDDEXK_4"/>
    <property type="match status" value="1"/>
</dbReference>
<evidence type="ECO:0000313" key="1">
    <source>
        <dbReference type="EMBL" id="WIV88187.1"/>
    </source>
</evidence>
<proteinExistence type="predicted"/>
<reference evidence="1 2" key="1">
    <citation type="submission" date="2023-06" db="EMBL/GenBank/DDBJ databases">
        <title>Proteus appendicitidis sp. nov., isolated from the appendiceal pus of an appendicitis patient in Yongzhou, China.</title>
        <authorList>
            <person name="Cai X."/>
        </authorList>
    </citation>
    <scope>NUCLEOTIDE SEQUENCE [LARGE SCALE GENOMIC DNA]</scope>
    <source>
        <strain evidence="1 2">HZ0627</strain>
    </source>
</reference>